<protein>
    <submittedName>
        <fullName evidence="3">Uncharacterized protein</fullName>
    </submittedName>
</protein>
<feature type="compositionally biased region" description="Basic residues" evidence="1">
    <location>
        <begin position="1"/>
        <end position="11"/>
    </location>
</feature>
<keyword evidence="2" id="KW-0472">Membrane</keyword>
<feature type="transmembrane region" description="Helical" evidence="2">
    <location>
        <begin position="67"/>
        <end position="88"/>
    </location>
</feature>
<comment type="caution">
    <text evidence="3">The sequence shown here is derived from an EMBL/GenBank/DDBJ whole genome shotgun (WGS) entry which is preliminary data.</text>
</comment>
<feature type="region of interest" description="Disordered" evidence="1">
    <location>
        <begin position="1"/>
        <end position="34"/>
    </location>
</feature>
<dbReference type="EMBL" id="JADNYJ010000018">
    <property type="protein sequence ID" value="KAF8906564.1"/>
    <property type="molecule type" value="Genomic_DNA"/>
</dbReference>
<keyword evidence="2" id="KW-0812">Transmembrane</keyword>
<dbReference type="Proteomes" id="UP000724874">
    <property type="component" value="Unassembled WGS sequence"/>
</dbReference>
<name>A0A9P5TR42_GYMJU</name>
<reference evidence="3" key="1">
    <citation type="submission" date="2020-11" db="EMBL/GenBank/DDBJ databases">
        <authorList>
            <consortium name="DOE Joint Genome Institute"/>
            <person name="Ahrendt S."/>
            <person name="Riley R."/>
            <person name="Andreopoulos W."/>
            <person name="LaButti K."/>
            <person name="Pangilinan J."/>
            <person name="Ruiz-duenas F.J."/>
            <person name="Barrasa J.M."/>
            <person name="Sanchez-Garcia M."/>
            <person name="Camarero S."/>
            <person name="Miyauchi S."/>
            <person name="Serrano A."/>
            <person name="Linde D."/>
            <person name="Babiker R."/>
            <person name="Drula E."/>
            <person name="Ayuso-Fernandez I."/>
            <person name="Pacheco R."/>
            <person name="Padilla G."/>
            <person name="Ferreira P."/>
            <person name="Barriuso J."/>
            <person name="Kellner H."/>
            <person name="Castanera R."/>
            <person name="Alfaro M."/>
            <person name="Ramirez L."/>
            <person name="Pisabarro A.G."/>
            <person name="Kuo A."/>
            <person name="Tritt A."/>
            <person name="Lipzen A."/>
            <person name="He G."/>
            <person name="Yan M."/>
            <person name="Ng V."/>
            <person name="Cullen D."/>
            <person name="Martin F."/>
            <person name="Rosso M.-N."/>
            <person name="Henrissat B."/>
            <person name="Hibbett D."/>
            <person name="Martinez A.T."/>
            <person name="Grigoriev I.V."/>
        </authorList>
    </citation>
    <scope>NUCLEOTIDE SEQUENCE</scope>
    <source>
        <strain evidence="3">AH 44721</strain>
    </source>
</reference>
<feature type="transmembrane region" description="Helical" evidence="2">
    <location>
        <begin position="43"/>
        <end position="61"/>
    </location>
</feature>
<gene>
    <name evidence="3" type="ORF">CPB84DRAFT_1770102</name>
</gene>
<evidence type="ECO:0000256" key="1">
    <source>
        <dbReference type="SAM" id="MobiDB-lite"/>
    </source>
</evidence>
<organism evidence="3 4">
    <name type="scientific">Gymnopilus junonius</name>
    <name type="common">Spectacular rustgill mushroom</name>
    <name type="synonym">Gymnopilus spectabilis subsp. junonius</name>
    <dbReference type="NCBI Taxonomy" id="109634"/>
    <lineage>
        <taxon>Eukaryota</taxon>
        <taxon>Fungi</taxon>
        <taxon>Dikarya</taxon>
        <taxon>Basidiomycota</taxon>
        <taxon>Agaricomycotina</taxon>
        <taxon>Agaricomycetes</taxon>
        <taxon>Agaricomycetidae</taxon>
        <taxon>Agaricales</taxon>
        <taxon>Agaricineae</taxon>
        <taxon>Hymenogastraceae</taxon>
        <taxon>Gymnopilus</taxon>
    </lineage>
</organism>
<dbReference type="AlphaFoldDB" id="A0A9P5TR42"/>
<dbReference type="GO" id="GO:0042500">
    <property type="term" value="F:aspartic endopeptidase activity, intramembrane cleaving"/>
    <property type="evidence" value="ECO:0007669"/>
    <property type="project" value="InterPro"/>
</dbReference>
<evidence type="ECO:0000313" key="4">
    <source>
        <dbReference type="Proteomes" id="UP000724874"/>
    </source>
</evidence>
<evidence type="ECO:0000313" key="3">
    <source>
        <dbReference type="EMBL" id="KAF8906564.1"/>
    </source>
</evidence>
<accession>A0A9P5TR42</accession>
<feature type="compositionally biased region" description="Basic and acidic residues" evidence="1">
    <location>
        <begin position="12"/>
        <end position="22"/>
    </location>
</feature>
<dbReference type="Pfam" id="PF04258">
    <property type="entry name" value="Peptidase_A22B"/>
    <property type="match status" value="1"/>
</dbReference>
<evidence type="ECO:0000256" key="2">
    <source>
        <dbReference type="SAM" id="Phobius"/>
    </source>
</evidence>
<dbReference type="GO" id="GO:0016020">
    <property type="term" value="C:membrane"/>
    <property type="evidence" value="ECO:0007669"/>
    <property type="project" value="InterPro"/>
</dbReference>
<keyword evidence="4" id="KW-1185">Reference proteome</keyword>
<dbReference type="OrthoDB" id="29661at2759"/>
<keyword evidence="2" id="KW-1133">Transmembrane helix</keyword>
<feature type="compositionally biased region" description="Acidic residues" evidence="1">
    <location>
        <begin position="23"/>
        <end position="34"/>
    </location>
</feature>
<proteinExistence type="predicted"/>
<sequence length="139" mass="16266">MDTVRQKKKKSTEKETEPKKKEEDDDDDDEDEEDLERMWSRDAWLFPVIGSVALVGLYMIVKYLGEVWINWLLGWYFAGAGVGSVWNVRRRAITEKSTEKSLSLQSSISLTRYLVGETQWKKYDQWKVSVKKGSRGMHQ</sequence>
<dbReference type="InterPro" id="IPR007369">
    <property type="entry name" value="Peptidase_A22B_SPP"/>
</dbReference>